<feature type="compositionally biased region" description="Polar residues" evidence="1">
    <location>
        <begin position="21"/>
        <end position="36"/>
    </location>
</feature>
<evidence type="ECO:0000313" key="3">
    <source>
        <dbReference type="Proteomes" id="UP000033423"/>
    </source>
</evidence>
<dbReference type="EMBL" id="LACI01000747">
    <property type="protein sequence ID" value="KJU86077.1"/>
    <property type="molecule type" value="Genomic_DNA"/>
</dbReference>
<sequence>MVASLKLSYPYETRRNHKNHAITTSTGLPISGSSAGKTIKRIPTPGEDAQTILNALGIKLPTKI</sequence>
<protein>
    <submittedName>
        <fullName evidence="2">Uncharacterized protein</fullName>
    </submittedName>
</protein>
<evidence type="ECO:0000313" key="2">
    <source>
        <dbReference type="EMBL" id="KJU86077.1"/>
    </source>
</evidence>
<gene>
    <name evidence="2" type="ORF">MBAV_001731</name>
</gene>
<dbReference type="AlphaFoldDB" id="A0A0F3GW40"/>
<name>A0A0F3GW40_9BACT</name>
<accession>A0A0F3GW40</accession>
<dbReference type="Proteomes" id="UP000033423">
    <property type="component" value="Unassembled WGS sequence"/>
</dbReference>
<feature type="region of interest" description="Disordered" evidence="1">
    <location>
        <begin position="16"/>
        <end position="36"/>
    </location>
</feature>
<proteinExistence type="predicted"/>
<organism evidence="2 3">
    <name type="scientific">Candidatus Magnetobacterium bavaricum</name>
    <dbReference type="NCBI Taxonomy" id="29290"/>
    <lineage>
        <taxon>Bacteria</taxon>
        <taxon>Pseudomonadati</taxon>
        <taxon>Nitrospirota</taxon>
        <taxon>Thermodesulfovibrionia</taxon>
        <taxon>Thermodesulfovibrionales</taxon>
        <taxon>Candidatus Magnetobacteriaceae</taxon>
        <taxon>Candidatus Magnetobacterium</taxon>
    </lineage>
</organism>
<comment type="caution">
    <text evidence="2">The sequence shown here is derived from an EMBL/GenBank/DDBJ whole genome shotgun (WGS) entry which is preliminary data.</text>
</comment>
<reference evidence="2 3" key="1">
    <citation type="submission" date="2015-02" db="EMBL/GenBank/DDBJ databases">
        <title>Single-cell genomics of uncultivated deep-branching MTB reveals a conserved set of magnetosome genes.</title>
        <authorList>
            <person name="Kolinko S."/>
            <person name="Richter M."/>
            <person name="Glockner F.O."/>
            <person name="Brachmann A."/>
            <person name="Schuler D."/>
        </authorList>
    </citation>
    <scope>NUCLEOTIDE SEQUENCE [LARGE SCALE GENOMIC DNA]</scope>
    <source>
        <strain evidence="2">TM-1</strain>
    </source>
</reference>
<keyword evidence="3" id="KW-1185">Reference proteome</keyword>
<evidence type="ECO:0000256" key="1">
    <source>
        <dbReference type="SAM" id="MobiDB-lite"/>
    </source>
</evidence>